<gene>
    <name evidence="3" type="ORF">BIV24_15605</name>
</gene>
<feature type="transmembrane region" description="Helical" evidence="1">
    <location>
        <begin position="68"/>
        <end position="86"/>
    </location>
</feature>
<dbReference type="InterPro" id="IPR050039">
    <property type="entry name" value="MAB_1171c-like"/>
</dbReference>
<proteinExistence type="predicted"/>
<feature type="transmembrane region" description="Helical" evidence="1">
    <location>
        <begin position="170"/>
        <end position="187"/>
    </location>
</feature>
<feature type="transmembrane region" description="Helical" evidence="1">
    <location>
        <begin position="98"/>
        <end position="114"/>
    </location>
</feature>
<dbReference type="InterPro" id="IPR046675">
    <property type="entry name" value="DUF6545"/>
</dbReference>
<dbReference type="AlphaFoldDB" id="A0A1S2PDJ4"/>
<protein>
    <recommendedName>
        <fullName evidence="2">DUF6545 domain-containing protein</fullName>
    </recommendedName>
</protein>
<keyword evidence="1" id="KW-1133">Transmembrane helix</keyword>
<keyword evidence="1" id="KW-0812">Transmembrane</keyword>
<feature type="domain" description="DUF6545" evidence="2">
    <location>
        <begin position="240"/>
        <end position="368"/>
    </location>
</feature>
<dbReference type="NCBIfam" id="NF042915">
    <property type="entry name" value="MAB_1171c_fam"/>
    <property type="match status" value="1"/>
</dbReference>
<dbReference type="STRING" id="1428652.BIV24_15605"/>
<accession>A0A1S2PDJ4</accession>
<feature type="transmembrane region" description="Helical" evidence="1">
    <location>
        <begin position="218"/>
        <end position="240"/>
    </location>
</feature>
<keyword evidence="4" id="KW-1185">Reference proteome</keyword>
<organism evidence="3 4">
    <name type="scientific">Streptomyces colonosanans</name>
    <dbReference type="NCBI Taxonomy" id="1428652"/>
    <lineage>
        <taxon>Bacteria</taxon>
        <taxon>Bacillati</taxon>
        <taxon>Actinomycetota</taxon>
        <taxon>Actinomycetes</taxon>
        <taxon>Kitasatosporales</taxon>
        <taxon>Streptomycetaceae</taxon>
        <taxon>Streptomyces</taxon>
    </lineage>
</organism>
<comment type="caution">
    <text evidence="3">The sequence shown here is derived from an EMBL/GenBank/DDBJ whole genome shotgun (WGS) entry which is preliminary data.</text>
</comment>
<feature type="transmembrane region" description="Helical" evidence="1">
    <location>
        <begin position="134"/>
        <end position="158"/>
    </location>
</feature>
<evidence type="ECO:0000256" key="1">
    <source>
        <dbReference type="SAM" id="Phobius"/>
    </source>
</evidence>
<keyword evidence="1" id="KW-0472">Membrane</keyword>
<dbReference type="Pfam" id="PF20182">
    <property type="entry name" value="DUF6545"/>
    <property type="match status" value="1"/>
</dbReference>
<name>A0A1S2PDJ4_9ACTN</name>
<evidence type="ECO:0000259" key="2">
    <source>
        <dbReference type="Pfam" id="PF20182"/>
    </source>
</evidence>
<evidence type="ECO:0000313" key="3">
    <source>
        <dbReference type="EMBL" id="OIJ91677.1"/>
    </source>
</evidence>
<dbReference type="EMBL" id="MLYP01000040">
    <property type="protein sequence ID" value="OIJ91677.1"/>
    <property type="molecule type" value="Genomic_DNA"/>
</dbReference>
<evidence type="ECO:0000313" key="4">
    <source>
        <dbReference type="Proteomes" id="UP000179935"/>
    </source>
</evidence>
<dbReference type="Proteomes" id="UP000179935">
    <property type="component" value="Unassembled WGS sequence"/>
</dbReference>
<dbReference type="RefSeq" id="WP_071366899.1">
    <property type="nucleotide sequence ID" value="NZ_MLYP01000040.1"/>
</dbReference>
<sequence length="393" mass="42402">MSYQILVAALLWAVALWRAPALRHSQKQRSLETSFLSLAVAMTFEIPAVSSKADALTGVVSIGYLAKHIFGVVSAAALLDFIIAVVRPGGWYQRPRRVIAAMCLALMCIAFALAPDHGREPDDILTRHQSSVWALAHVGLFTAYIGIAMLFTAVLFATAARHSKNPWVRAGHSLLSLGGAIGVLYALQRVSHLAHIALGSVTAADVQRAAVISTDLKVAAILAIILGSSLSPVSVAAAAWREHRALRHLEPLWLGLTQAAPSVRLAIDIPRRRTRLRLHRRLVEISDATLVLRNYVPADVQQRAQEMARRAGYSPDASPAVAEAAWLKTAVLAVDHGPFEGDHPEPGGDGLCPAEELRWVRQVSAAYDRCPAVAAFATAEAAEIREQNRKQPA</sequence>
<reference evidence="3 4" key="1">
    <citation type="submission" date="2016-10" db="EMBL/GenBank/DDBJ databases">
        <title>Genome sequence of Streptomyces sp. MUSC 93.</title>
        <authorList>
            <person name="Lee L.-H."/>
            <person name="Ser H.-L."/>
            <person name="Law J.W.-F."/>
        </authorList>
    </citation>
    <scope>NUCLEOTIDE SEQUENCE [LARGE SCALE GENOMIC DNA]</scope>
    <source>
        <strain evidence="3 4">MUSC 93</strain>
    </source>
</reference>